<proteinExistence type="predicted"/>
<dbReference type="Proteomes" id="UP000247772">
    <property type="component" value="Unassembled WGS sequence"/>
</dbReference>
<keyword evidence="1" id="KW-1133">Transmembrane helix</keyword>
<keyword evidence="1" id="KW-0472">Membrane</keyword>
<dbReference type="RefSeq" id="WP_165822731.1">
    <property type="nucleotide sequence ID" value="NZ_JACHVZ010000004.1"/>
</dbReference>
<name>A0A2U1AK90_9BURK</name>
<keyword evidence="5" id="KW-1185">Reference proteome</keyword>
<evidence type="ECO:0000313" key="5">
    <source>
        <dbReference type="Proteomes" id="UP000533533"/>
    </source>
</evidence>
<reference evidence="3 4" key="1">
    <citation type="submission" date="2018-06" db="EMBL/GenBank/DDBJ databases">
        <title>Genomic Encyclopedia of Type Strains, Phase IV (KMG-V): Genome sequencing to study the core and pangenomes of soil and plant-associated prokaryotes.</title>
        <authorList>
            <person name="Whitman W."/>
        </authorList>
    </citation>
    <scope>NUCLEOTIDE SEQUENCE [LARGE SCALE GENOMIC DNA]</scope>
    <source>
        <strain evidence="3 4">SRCL-318</strain>
        <strain evidence="2 5">SRMrh-85</strain>
    </source>
</reference>
<gene>
    <name evidence="3" type="ORF">C7410_109178</name>
    <name evidence="2" type="ORF">FHX59_001423</name>
</gene>
<dbReference type="EMBL" id="QJSQ01000009">
    <property type="protein sequence ID" value="PYE22880.1"/>
    <property type="molecule type" value="Genomic_DNA"/>
</dbReference>
<sequence length="49" mass="5340">MEKLLVIAGIWTMCATCAVLFIRGATAPDERRMSLKRAACRDVADTVGQ</sequence>
<evidence type="ECO:0000313" key="3">
    <source>
        <dbReference type="EMBL" id="PYE22880.1"/>
    </source>
</evidence>
<keyword evidence="1" id="KW-0812">Transmembrane</keyword>
<dbReference type="EMBL" id="JACHVZ010000004">
    <property type="protein sequence ID" value="MBB2927010.1"/>
    <property type="molecule type" value="Genomic_DNA"/>
</dbReference>
<evidence type="ECO:0000313" key="2">
    <source>
        <dbReference type="EMBL" id="MBB2927010.1"/>
    </source>
</evidence>
<dbReference type="Proteomes" id="UP000533533">
    <property type="component" value="Unassembled WGS sequence"/>
</dbReference>
<protein>
    <submittedName>
        <fullName evidence="3">Uncharacterized protein</fullName>
    </submittedName>
</protein>
<evidence type="ECO:0000313" key="4">
    <source>
        <dbReference type="Proteomes" id="UP000247772"/>
    </source>
</evidence>
<comment type="caution">
    <text evidence="3">The sequence shown here is derived from an EMBL/GenBank/DDBJ whole genome shotgun (WGS) entry which is preliminary data.</text>
</comment>
<accession>A0A2U1AK90</accession>
<organism evidence="3 4">
    <name type="scientific">Paraburkholderia silvatlantica</name>
    <dbReference type="NCBI Taxonomy" id="321895"/>
    <lineage>
        <taxon>Bacteria</taxon>
        <taxon>Pseudomonadati</taxon>
        <taxon>Pseudomonadota</taxon>
        <taxon>Betaproteobacteria</taxon>
        <taxon>Burkholderiales</taxon>
        <taxon>Burkholderiaceae</taxon>
        <taxon>Paraburkholderia</taxon>
    </lineage>
</organism>
<dbReference type="AlphaFoldDB" id="A0A2U1AK90"/>
<feature type="transmembrane region" description="Helical" evidence="1">
    <location>
        <begin position="6"/>
        <end position="26"/>
    </location>
</feature>
<evidence type="ECO:0000256" key="1">
    <source>
        <dbReference type="SAM" id="Phobius"/>
    </source>
</evidence>